<keyword evidence="2" id="KW-1185">Reference proteome</keyword>
<dbReference type="PANTHER" id="PTHR34129:SF1">
    <property type="entry name" value="DUF952 DOMAIN-CONTAINING PROTEIN"/>
    <property type="match status" value="1"/>
</dbReference>
<dbReference type="Proteomes" id="UP001430172">
    <property type="component" value="Unassembled WGS sequence"/>
</dbReference>
<dbReference type="PANTHER" id="PTHR34129">
    <property type="entry name" value="BLR1139 PROTEIN"/>
    <property type="match status" value="1"/>
</dbReference>
<sequence length="108" mass="12007">MTDLLFHVADASEWEAARAVGRYERSTRGLSLAEVGFVHLSTADQWPAVLERFYSDHHGELVLLTVDPSRLSAPVRWEPPHEDSDELFPHLYGPLEVGAVTTAGPLSR</sequence>
<gene>
    <name evidence="1" type="ORF">JQN70_02120</name>
</gene>
<protein>
    <submittedName>
        <fullName evidence="1">DUF952 domain-containing protein</fullName>
    </submittedName>
</protein>
<dbReference type="Pfam" id="PF06108">
    <property type="entry name" value="DUF952"/>
    <property type="match status" value="1"/>
</dbReference>
<evidence type="ECO:0000313" key="2">
    <source>
        <dbReference type="Proteomes" id="UP001430172"/>
    </source>
</evidence>
<dbReference type="EMBL" id="JAFDVD010000003">
    <property type="protein sequence ID" value="MBM6399176.1"/>
    <property type="molecule type" value="Genomic_DNA"/>
</dbReference>
<dbReference type="Gene3D" id="3.20.170.20">
    <property type="entry name" value="Protein of unknown function DUF952"/>
    <property type="match status" value="1"/>
</dbReference>
<name>A0ABS2CJ26_9MICO</name>
<dbReference type="SUPFAM" id="SSF56399">
    <property type="entry name" value="ADP-ribosylation"/>
    <property type="match status" value="1"/>
</dbReference>
<evidence type="ECO:0000313" key="1">
    <source>
        <dbReference type="EMBL" id="MBM6399176.1"/>
    </source>
</evidence>
<dbReference type="InterPro" id="IPR009297">
    <property type="entry name" value="DUF952"/>
</dbReference>
<proteinExistence type="predicted"/>
<accession>A0ABS2CJ26</accession>
<reference evidence="1" key="1">
    <citation type="submission" date="2021-02" db="EMBL/GenBank/DDBJ databases">
        <title>Phycicoccus sp. MQZ13P-5T, whole genome shotgun sequence.</title>
        <authorList>
            <person name="Tuo L."/>
        </authorList>
    </citation>
    <scope>NUCLEOTIDE SEQUENCE</scope>
    <source>
        <strain evidence="1">MQZ13P-5</strain>
    </source>
</reference>
<organism evidence="1 2">
    <name type="scientific">Phycicoccus sonneratiae</name>
    <dbReference type="NCBI Taxonomy" id="2807628"/>
    <lineage>
        <taxon>Bacteria</taxon>
        <taxon>Bacillati</taxon>
        <taxon>Actinomycetota</taxon>
        <taxon>Actinomycetes</taxon>
        <taxon>Micrococcales</taxon>
        <taxon>Intrasporangiaceae</taxon>
        <taxon>Phycicoccus</taxon>
    </lineage>
</organism>
<comment type="caution">
    <text evidence="1">The sequence shown here is derived from an EMBL/GenBank/DDBJ whole genome shotgun (WGS) entry which is preliminary data.</text>
</comment>
<dbReference type="RefSeq" id="WP_204129649.1">
    <property type="nucleotide sequence ID" value="NZ_JAFDVD010000003.1"/>
</dbReference>